<dbReference type="Pfam" id="PF20151">
    <property type="entry name" value="DUF6533"/>
    <property type="match status" value="1"/>
</dbReference>
<feature type="transmembrane region" description="Helical" evidence="2">
    <location>
        <begin position="12"/>
        <end position="28"/>
    </location>
</feature>
<feature type="region of interest" description="Disordered" evidence="1">
    <location>
        <begin position="283"/>
        <end position="307"/>
    </location>
</feature>
<keyword evidence="2" id="KW-1133">Transmembrane helix</keyword>
<sequence length="307" mass="33336">MDDDDDSYSAAIAWQTYCHVIGISILYYDHLITLDAEINYIWKRRTLSAYLFFVNRYLGFFSNIPVGILPFITVSTRFCMRATLARQIQLCATQVVVVAIMIFRMYALYGRSLRVVWLLLGVGAGVVGVVVWSMYDQGSTPAFLRGCHVAIMQSTHGSTGLAAAWEGSFVLDSTIFGLTVFNACTTIRRLGSLANLPLHRVIVRDGALYFGAMALANLANICTFYLGAPLSRGAMSTVASCMSVVLISRLMLNLHESGDAGILTDLTSSIVIRGGRALPDCGDTSGAVRTTPRSEAVAERKETDGAA</sequence>
<organism evidence="4 5">
    <name type="scientific">Mycena metata</name>
    <dbReference type="NCBI Taxonomy" id="1033252"/>
    <lineage>
        <taxon>Eukaryota</taxon>
        <taxon>Fungi</taxon>
        <taxon>Dikarya</taxon>
        <taxon>Basidiomycota</taxon>
        <taxon>Agaricomycotina</taxon>
        <taxon>Agaricomycetes</taxon>
        <taxon>Agaricomycetidae</taxon>
        <taxon>Agaricales</taxon>
        <taxon>Marasmiineae</taxon>
        <taxon>Mycenaceae</taxon>
        <taxon>Mycena</taxon>
    </lineage>
</organism>
<evidence type="ECO:0000256" key="1">
    <source>
        <dbReference type="SAM" id="MobiDB-lite"/>
    </source>
</evidence>
<keyword evidence="5" id="KW-1185">Reference proteome</keyword>
<accession>A0AAD7JZR3</accession>
<comment type="caution">
    <text evidence="4">The sequence shown here is derived from an EMBL/GenBank/DDBJ whole genome shotgun (WGS) entry which is preliminary data.</text>
</comment>
<feature type="transmembrane region" description="Helical" evidence="2">
    <location>
        <begin position="169"/>
        <end position="187"/>
    </location>
</feature>
<dbReference type="InterPro" id="IPR045340">
    <property type="entry name" value="DUF6533"/>
</dbReference>
<keyword evidence="2" id="KW-0812">Transmembrane</keyword>
<feature type="transmembrane region" description="Helical" evidence="2">
    <location>
        <begin position="207"/>
        <end position="228"/>
    </location>
</feature>
<keyword evidence="2" id="KW-0472">Membrane</keyword>
<dbReference type="Proteomes" id="UP001215598">
    <property type="component" value="Unassembled WGS sequence"/>
</dbReference>
<gene>
    <name evidence="4" type="ORF">B0H16DRAFT_1510583</name>
</gene>
<feature type="transmembrane region" description="Helical" evidence="2">
    <location>
        <begin position="115"/>
        <end position="135"/>
    </location>
</feature>
<evidence type="ECO:0000256" key="2">
    <source>
        <dbReference type="SAM" id="Phobius"/>
    </source>
</evidence>
<protein>
    <recommendedName>
        <fullName evidence="3">DUF6533 domain-containing protein</fullName>
    </recommendedName>
</protein>
<evidence type="ECO:0000313" key="4">
    <source>
        <dbReference type="EMBL" id="KAJ7773976.1"/>
    </source>
</evidence>
<proteinExistence type="predicted"/>
<feature type="transmembrane region" description="Helical" evidence="2">
    <location>
        <begin position="49"/>
        <end position="72"/>
    </location>
</feature>
<dbReference type="EMBL" id="JARKIB010000012">
    <property type="protein sequence ID" value="KAJ7773976.1"/>
    <property type="molecule type" value="Genomic_DNA"/>
</dbReference>
<feature type="transmembrane region" description="Helical" evidence="2">
    <location>
        <begin position="84"/>
        <end position="103"/>
    </location>
</feature>
<evidence type="ECO:0000259" key="3">
    <source>
        <dbReference type="Pfam" id="PF20151"/>
    </source>
</evidence>
<feature type="domain" description="DUF6533" evidence="3">
    <location>
        <begin position="17"/>
        <end position="61"/>
    </location>
</feature>
<dbReference type="AlphaFoldDB" id="A0AAD7JZR3"/>
<evidence type="ECO:0000313" key="5">
    <source>
        <dbReference type="Proteomes" id="UP001215598"/>
    </source>
</evidence>
<name>A0AAD7JZR3_9AGAR</name>
<feature type="compositionally biased region" description="Basic and acidic residues" evidence="1">
    <location>
        <begin position="296"/>
        <end position="307"/>
    </location>
</feature>
<reference evidence="4" key="1">
    <citation type="submission" date="2023-03" db="EMBL/GenBank/DDBJ databases">
        <title>Massive genome expansion in bonnet fungi (Mycena s.s.) driven by repeated elements and novel gene families across ecological guilds.</title>
        <authorList>
            <consortium name="Lawrence Berkeley National Laboratory"/>
            <person name="Harder C.B."/>
            <person name="Miyauchi S."/>
            <person name="Viragh M."/>
            <person name="Kuo A."/>
            <person name="Thoen E."/>
            <person name="Andreopoulos B."/>
            <person name="Lu D."/>
            <person name="Skrede I."/>
            <person name="Drula E."/>
            <person name="Henrissat B."/>
            <person name="Morin E."/>
            <person name="Kohler A."/>
            <person name="Barry K."/>
            <person name="LaButti K."/>
            <person name="Morin E."/>
            <person name="Salamov A."/>
            <person name="Lipzen A."/>
            <person name="Mereny Z."/>
            <person name="Hegedus B."/>
            <person name="Baldrian P."/>
            <person name="Stursova M."/>
            <person name="Weitz H."/>
            <person name="Taylor A."/>
            <person name="Grigoriev I.V."/>
            <person name="Nagy L.G."/>
            <person name="Martin F."/>
            <person name="Kauserud H."/>
        </authorList>
    </citation>
    <scope>NUCLEOTIDE SEQUENCE</scope>
    <source>
        <strain evidence="4">CBHHK182m</strain>
    </source>
</reference>